<accession>A0A6A5VXK3</accession>
<dbReference type="Proteomes" id="UP000799779">
    <property type="component" value="Unassembled WGS sequence"/>
</dbReference>
<feature type="non-terminal residue" evidence="1">
    <location>
        <position position="1"/>
    </location>
</feature>
<evidence type="ECO:0008006" key="3">
    <source>
        <dbReference type="Google" id="ProtNLM"/>
    </source>
</evidence>
<proteinExistence type="predicted"/>
<keyword evidence="2" id="KW-1185">Reference proteome</keyword>
<feature type="non-terminal residue" evidence="1">
    <location>
        <position position="87"/>
    </location>
</feature>
<reference evidence="1" key="1">
    <citation type="journal article" date="2020" name="Stud. Mycol.">
        <title>101 Dothideomycetes genomes: a test case for predicting lifestyles and emergence of pathogens.</title>
        <authorList>
            <person name="Haridas S."/>
            <person name="Albert R."/>
            <person name="Binder M."/>
            <person name="Bloem J."/>
            <person name="Labutti K."/>
            <person name="Salamov A."/>
            <person name="Andreopoulos B."/>
            <person name="Baker S."/>
            <person name="Barry K."/>
            <person name="Bills G."/>
            <person name="Bluhm B."/>
            <person name="Cannon C."/>
            <person name="Castanera R."/>
            <person name="Culley D."/>
            <person name="Daum C."/>
            <person name="Ezra D."/>
            <person name="Gonzalez J."/>
            <person name="Henrissat B."/>
            <person name="Kuo A."/>
            <person name="Liang C."/>
            <person name="Lipzen A."/>
            <person name="Lutzoni F."/>
            <person name="Magnuson J."/>
            <person name="Mondo S."/>
            <person name="Nolan M."/>
            <person name="Ohm R."/>
            <person name="Pangilinan J."/>
            <person name="Park H.-J."/>
            <person name="Ramirez L."/>
            <person name="Alfaro M."/>
            <person name="Sun H."/>
            <person name="Tritt A."/>
            <person name="Yoshinaga Y."/>
            <person name="Zwiers L.-H."/>
            <person name="Turgeon B."/>
            <person name="Goodwin S."/>
            <person name="Spatafora J."/>
            <person name="Crous P."/>
            <person name="Grigoriev I."/>
        </authorList>
    </citation>
    <scope>NUCLEOTIDE SEQUENCE</scope>
    <source>
        <strain evidence="1">CBS 123094</strain>
    </source>
</reference>
<dbReference type="EMBL" id="ML977694">
    <property type="protein sequence ID" value="KAF1993617.1"/>
    <property type="molecule type" value="Genomic_DNA"/>
</dbReference>
<evidence type="ECO:0000313" key="2">
    <source>
        <dbReference type="Proteomes" id="UP000799779"/>
    </source>
</evidence>
<dbReference type="OrthoDB" id="409136at2759"/>
<name>A0A6A5VXK3_9PLEO</name>
<gene>
    <name evidence="1" type="ORF">P154DRAFT_410832</name>
</gene>
<sequence length="87" mass="9395">ASGGRVEGWLSQTPSYMRLPNSGIYQEVYTVCLETILQKGDSGSWVVGLESGLLHGHIVAGSPGSGMAYIIPSDQVFDDIQRRLGQR</sequence>
<dbReference type="AlphaFoldDB" id="A0A6A5VXK3"/>
<organism evidence="1 2">
    <name type="scientific">Amniculicola lignicola CBS 123094</name>
    <dbReference type="NCBI Taxonomy" id="1392246"/>
    <lineage>
        <taxon>Eukaryota</taxon>
        <taxon>Fungi</taxon>
        <taxon>Dikarya</taxon>
        <taxon>Ascomycota</taxon>
        <taxon>Pezizomycotina</taxon>
        <taxon>Dothideomycetes</taxon>
        <taxon>Pleosporomycetidae</taxon>
        <taxon>Pleosporales</taxon>
        <taxon>Amniculicolaceae</taxon>
        <taxon>Amniculicola</taxon>
    </lineage>
</organism>
<protein>
    <recommendedName>
        <fullName evidence="3">Peptidase S1 domain-containing protein</fullName>
    </recommendedName>
</protein>
<evidence type="ECO:0000313" key="1">
    <source>
        <dbReference type="EMBL" id="KAF1993617.1"/>
    </source>
</evidence>